<feature type="region of interest" description="Disordered" evidence="1">
    <location>
        <begin position="75"/>
        <end position="100"/>
    </location>
</feature>
<gene>
    <name evidence="3" type="ORF">ACFOPH_09995</name>
</gene>
<dbReference type="InterPro" id="IPR036147">
    <property type="entry name" value="Anti-sigma_E_RseA_N_sf"/>
</dbReference>
<evidence type="ECO:0000259" key="2">
    <source>
        <dbReference type="Pfam" id="PF03872"/>
    </source>
</evidence>
<organism evidence="3 4">
    <name type="scientific">Massilia haematophila</name>
    <dbReference type="NCBI Taxonomy" id="457923"/>
    <lineage>
        <taxon>Bacteria</taxon>
        <taxon>Pseudomonadati</taxon>
        <taxon>Pseudomonadota</taxon>
        <taxon>Betaproteobacteria</taxon>
        <taxon>Burkholderiales</taxon>
        <taxon>Oxalobacteraceae</taxon>
        <taxon>Telluria group</taxon>
        <taxon>Massilia</taxon>
    </lineage>
</organism>
<dbReference type="SUPFAM" id="SSF89069">
    <property type="entry name" value="N-terminal, cytoplasmic domain of anti-sigmaE factor RseA"/>
    <property type="match status" value="1"/>
</dbReference>
<dbReference type="Pfam" id="PF03872">
    <property type="entry name" value="RseA_N"/>
    <property type="match status" value="1"/>
</dbReference>
<dbReference type="RefSeq" id="WP_312551609.1">
    <property type="nucleotide sequence ID" value="NZ_JBHRVV010000001.1"/>
</dbReference>
<dbReference type="Proteomes" id="UP001595665">
    <property type="component" value="Unassembled WGS sequence"/>
</dbReference>
<dbReference type="CDD" id="cd16328">
    <property type="entry name" value="RseA_N"/>
    <property type="match status" value="1"/>
</dbReference>
<dbReference type="Gene3D" id="1.10.10.880">
    <property type="entry name" value="Anti sigma-E protein RseA, N-terminal domain"/>
    <property type="match status" value="1"/>
</dbReference>
<name>A0ABV7PHB6_9BURK</name>
<dbReference type="EMBL" id="JBHRVV010000001">
    <property type="protein sequence ID" value="MFC3458573.1"/>
    <property type="molecule type" value="Genomic_DNA"/>
</dbReference>
<comment type="caution">
    <text evidence="3">The sequence shown here is derived from an EMBL/GenBank/DDBJ whole genome shotgun (WGS) entry which is preliminary data.</text>
</comment>
<evidence type="ECO:0000256" key="1">
    <source>
        <dbReference type="SAM" id="MobiDB-lite"/>
    </source>
</evidence>
<dbReference type="InterPro" id="IPR005572">
    <property type="entry name" value="Anti-sigma_E_RseA_N"/>
</dbReference>
<feature type="domain" description="Anti sigma-E protein RseA N-terminal" evidence="2">
    <location>
        <begin position="8"/>
        <end position="82"/>
    </location>
</feature>
<protein>
    <submittedName>
        <fullName evidence="3">Sigma-E factor negative regulatory protein</fullName>
    </submittedName>
</protein>
<reference evidence="4" key="1">
    <citation type="journal article" date="2019" name="Int. J. Syst. Evol. Microbiol.">
        <title>The Global Catalogue of Microorganisms (GCM) 10K type strain sequencing project: providing services to taxonomists for standard genome sequencing and annotation.</title>
        <authorList>
            <consortium name="The Broad Institute Genomics Platform"/>
            <consortium name="The Broad Institute Genome Sequencing Center for Infectious Disease"/>
            <person name="Wu L."/>
            <person name="Ma J."/>
        </authorList>
    </citation>
    <scope>NUCLEOTIDE SEQUENCE [LARGE SCALE GENOMIC DNA]</scope>
    <source>
        <strain evidence="4">CCM 7480</strain>
    </source>
</reference>
<evidence type="ECO:0000313" key="3">
    <source>
        <dbReference type="EMBL" id="MFC3458573.1"/>
    </source>
</evidence>
<accession>A0ABV7PHB6</accession>
<keyword evidence="4" id="KW-1185">Reference proteome</keyword>
<sequence length="100" mass="10548">MDTHKKNREHISALCDDALPKDDLELAGAALRTADGSQAWEVYHLIGDMLRTAETPPLSGGFSARLAARLAAEPLHPRRSTAGEGEVAKPMALAASSPSS</sequence>
<proteinExistence type="predicted"/>
<evidence type="ECO:0000313" key="4">
    <source>
        <dbReference type="Proteomes" id="UP001595665"/>
    </source>
</evidence>